<dbReference type="AlphaFoldDB" id="A0A7G2IY22"/>
<dbReference type="InterPro" id="IPR010905">
    <property type="entry name" value="Glyco_hydro_88"/>
</dbReference>
<accession>A0A7G2IY22</accession>
<dbReference type="SUPFAM" id="SSF48208">
    <property type="entry name" value="Six-hairpin glycosidases"/>
    <property type="match status" value="1"/>
</dbReference>
<dbReference type="EMBL" id="CBWP010000096">
    <property type="protein sequence ID" value="CDL42057.1"/>
    <property type="molecule type" value="Genomic_DNA"/>
</dbReference>
<comment type="caution">
    <text evidence="2">The sequence shown here is derived from an EMBL/GenBank/DDBJ whole genome shotgun (WGS) entry which is preliminary data.</text>
</comment>
<reference evidence="2 3" key="1">
    <citation type="submission" date="2013-10" db="EMBL/GenBank/DDBJ databases">
        <title>Antibiotic resistance diversity of beta-lactamase producers in the General Hospital Vienna.</title>
        <authorList>
            <person name="Barisic I."/>
            <person name="Mitteregger D."/>
            <person name="Hirschl A.M."/>
            <person name="Noehammer C."/>
            <person name="Wiesinger-Mayr H."/>
        </authorList>
    </citation>
    <scope>NUCLEOTIDE SEQUENCE [LARGE SCALE GENOMIC DNA]</scope>
    <source>
        <strain evidence="2 3">ISC11</strain>
    </source>
</reference>
<dbReference type="PANTHER" id="PTHR33886">
    <property type="entry name" value="UNSATURATED RHAMNOGALACTURONAN HYDROLASE (EUROFUNG)"/>
    <property type="match status" value="1"/>
</dbReference>
<dbReference type="GO" id="GO:0005975">
    <property type="term" value="P:carbohydrate metabolic process"/>
    <property type="evidence" value="ECO:0007669"/>
    <property type="project" value="InterPro"/>
</dbReference>
<name>A0A7G2IY22_CITFR</name>
<dbReference type="InterPro" id="IPR052043">
    <property type="entry name" value="PolySaccharide_Degr_Enz"/>
</dbReference>
<evidence type="ECO:0000313" key="2">
    <source>
        <dbReference type="EMBL" id="CDL42057.1"/>
    </source>
</evidence>
<protein>
    <submittedName>
        <fullName evidence="2">Rhamnogalacturonides degradation protein RhiN</fullName>
    </submittedName>
</protein>
<keyword evidence="1" id="KW-0378">Hydrolase</keyword>
<dbReference type="Proteomes" id="UP000019194">
    <property type="component" value="Unassembled WGS sequence"/>
</dbReference>
<organism evidence="2 3">
    <name type="scientific">Citrobacter freundii</name>
    <dbReference type="NCBI Taxonomy" id="546"/>
    <lineage>
        <taxon>Bacteria</taxon>
        <taxon>Pseudomonadati</taxon>
        <taxon>Pseudomonadota</taxon>
        <taxon>Gammaproteobacteria</taxon>
        <taxon>Enterobacterales</taxon>
        <taxon>Enterobacteriaceae</taxon>
        <taxon>Citrobacter</taxon>
        <taxon>Citrobacter freundii complex</taxon>
    </lineage>
</organism>
<dbReference type="GO" id="GO:0016787">
    <property type="term" value="F:hydrolase activity"/>
    <property type="evidence" value="ECO:0007669"/>
    <property type="project" value="UniProtKB-KW"/>
</dbReference>
<dbReference type="Gene3D" id="1.50.10.10">
    <property type="match status" value="1"/>
</dbReference>
<dbReference type="InterPro" id="IPR012341">
    <property type="entry name" value="6hp_glycosidase-like_sf"/>
</dbReference>
<proteinExistence type="predicted"/>
<evidence type="ECO:0000313" key="3">
    <source>
        <dbReference type="Proteomes" id="UP000019194"/>
    </source>
</evidence>
<dbReference type="InterPro" id="IPR008928">
    <property type="entry name" value="6-hairpin_glycosidase_sf"/>
</dbReference>
<dbReference type="PANTHER" id="PTHR33886:SF8">
    <property type="entry name" value="UNSATURATED RHAMNOGALACTURONAN HYDROLASE (EUROFUNG)"/>
    <property type="match status" value="1"/>
</dbReference>
<dbReference type="Pfam" id="PF07470">
    <property type="entry name" value="Glyco_hydro_88"/>
    <property type="match status" value="1"/>
</dbReference>
<evidence type="ECO:0000256" key="1">
    <source>
        <dbReference type="ARBA" id="ARBA00022801"/>
    </source>
</evidence>
<sequence length="270" mass="31211">MAPFLTLAYRYEETRNPAYLPWLDSWAEWAMHEMPRTEFGGMQHITLAEENHQQMWDDTLMMTVLPLAKIGKLLNRPDYIEEATYQFLLHVQNLMDKDTGLWFHGWSYEGNHNFANARWARGNSWLTIVIPDFLELLDLPENNAVHRYLVQVLNAQIAALAKCQDESGLWHTLLDDPQSYLEASATAGFAYGILKAVRKRYVGQEYTLVAEKAIRGIVQHISPEGELLHTSFGTGMGHNLDFYRNIPRTSMPYGQAMAMLCLTEYLRKYF</sequence>